<protein>
    <submittedName>
        <fullName evidence="1">Uncharacterized protein</fullName>
    </submittedName>
</protein>
<organism evidence="1">
    <name type="scientific">hot springs metagenome</name>
    <dbReference type="NCBI Taxonomy" id="433727"/>
    <lineage>
        <taxon>unclassified sequences</taxon>
        <taxon>metagenomes</taxon>
        <taxon>ecological metagenomes</taxon>
    </lineage>
</organism>
<accession>A0A5J4KTZ4</accession>
<proteinExistence type="predicted"/>
<sequence length="110" mass="12478">MNEKLLHDLIVDYLKQKLSNEYNEVKTNPEGTPDLTLSNHGLILAMLEVETEHTITAEKAEKWKEMAESGTKLILMVPKNSKIRVTELLWQKGIADKISVGSYDIVINMP</sequence>
<name>A0A5J4KTZ4_9ZZZZ</name>
<comment type="caution">
    <text evidence="1">The sequence shown here is derived from an EMBL/GenBank/DDBJ whole genome shotgun (WGS) entry which is preliminary data.</text>
</comment>
<evidence type="ECO:0000313" key="1">
    <source>
        <dbReference type="EMBL" id="GER93128.1"/>
    </source>
</evidence>
<dbReference type="EMBL" id="BLAB01000001">
    <property type="protein sequence ID" value="GER93128.1"/>
    <property type="molecule type" value="Genomic_DNA"/>
</dbReference>
<gene>
    <name evidence="1" type="ORF">A45J_0861</name>
</gene>
<dbReference type="AlphaFoldDB" id="A0A5J4KTZ4"/>
<reference evidence="1" key="1">
    <citation type="submission" date="2019-10" db="EMBL/GenBank/DDBJ databases">
        <title>Metagenomic sequencing of thiosulfate-disproportionating enrichment culture.</title>
        <authorList>
            <person name="Umezawa K."/>
            <person name="Kojima H."/>
            <person name="Fukui M."/>
        </authorList>
    </citation>
    <scope>NUCLEOTIDE SEQUENCE</scope>
    <source>
        <strain evidence="1">45J</strain>
    </source>
</reference>